<dbReference type="SUPFAM" id="SSF53187">
    <property type="entry name" value="Zn-dependent exopeptidases"/>
    <property type="match status" value="1"/>
</dbReference>
<dbReference type="Pfam" id="PF04389">
    <property type="entry name" value="Peptidase_M28"/>
    <property type="match status" value="1"/>
</dbReference>
<evidence type="ECO:0000313" key="2">
    <source>
        <dbReference type="EMBL" id="HGE99546.1"/>
    </source>
</evidence>
<organism evidence="2">
    <name type="scientific">candidate division WOR-3 bacterium</name>
    <dbReference type="NCBI Taxonomy" id="2052148"/>
    <lineage>
        <taxon>Bacteria</taxon>
        <taxon>Bacteria division WOR-3</taxon>
    </lineage>
</organism>
<dbReference type="PANTHER" id="PTHR12147:SF26">
    <property type="entry name" value="PEPTIDASE M28 DOMAIN-CONTAINING PROTEIN"/>
    <property type="match status" value="1"/>
</dbReference>
<dbReference type="AlphaFoldDB" id="A0A7C3UZ39"/>
<reference evidence="2" key="1">
    <citation type="journal article" date="2020" name="mSystems">
        <title>Genome- and Community-Level Interaction Insights into Carbon Utilization and Element Cycling Functions of Hydrothermarchaeota in Hydrothermal Sediment.</title>
        <authorList>
            <person name="Zhou Z."/>
            <person name="Liu Y."/>
            <person name="Xu W."/>
            <person name="Pan J."/>
            <person name="Luo Z.H."/>
            <person name="Li M."/>
        </authorList>
    </citation>
    <scope>NUCLEOTIDE SEQUENCE [LARGE SCALE GENOMIC DNA]</scope>
    <source>
        <strain evidence="2">SpSt-906</strain>
    </source>
</reference>
<dbReference type="EMBL" id="DTMQ01000039">
    <property type="protein sequence ID" value="HGE99546.1"/>
    <property type="molecule type" value="Genomic_DNA"/>
</dbReference>
<dbReference type="InterPro" id="IPR045175">
    <property type="entry name" value="M28_fam"/>
</dbReference>
<dbReference type="Gene3D" id="3.40.630.10">
    <property type="entry name" value="Zn peptidases"/>
    <property type="match status" value="1"/>
</dbReference>
<sequence length="552" mass="62077">MKKVFLFVFFLVIVSGICEEVLLQIPFSYRERLKGTPLIPVAFFENSIIARTVKPDRSPGEKDGLANLPFEYKLLSPLPAGKDEIFYIVYHSPYLNHSTARFILKEKSTILAEDGNAFFVKAKEEEITSILHLGFDITYVSLQPVVLPEPVKEEDKGEGEIDLQENPVIREILDRITPSEIAQIVRELSGEVPVTVRGRIDTIRTRYATAAKNSSAAWYIYEKLSGYNLDSVNFHTFSWSSYTDSNVIGTKNGRVYPRRYYIIGGHFDCTSESPSTYAPGADDNASGVVAAMIAAKYMSLYPWKYTIKFIAWNAEEFGLYGSDRHAQLVQSRGDSLLGVINGDMIATELTNLDSVRVYTGTRTSSRAIGDTFFAVNQRYNIGLGVRRSTSMQANSDHYSYYSRGYDAVHVFEDDMCPYYHTTGDRITASSFDTIYFCKVVKAMVATLATFAQPDTELLAIGEKGNFKPLSSIEISPNPFSSSTVIKLPKNRENCQIGIYDSEGREVISFSGEGKRRVFSWDGKNKEGKRRPGIYFLRISNKELYKLVLLRSG</sequence>
<feature type="domain" description="Peptidase M28" evidence="1">
    <location>
        <begin position="246"/>
        <end position="434"/>
    </location>
</feature>
<dbReference type="InterPro" id="IPR007484">
    <property type="entry name" value="Peptidase_M28"/>
</dbReference>
<dbReference type="GO" id="GO:0008235">
    <property type="term" value="F:metalloexopeptidase activity"/>
    <property type="evidence" value="ECO:0007669"/>
    <property type="project" value="InterPro"/>
</dbReference>
<dbReference type="Gene3D" id="2.60.40.4070">
    <property type="match status" value="1"/>
</dbReference>
<dbReference type="PANTHER" id="PTHR12147">
    <property type="entry name" value="METALLOPEPTIDASE M28 FAMILY MEMBER"/>
    <property type="match status" value="1"/>
</dbReference>
<dbReference type="NCBIfam" id="TIGR04183">
    <property type="entry name" value="Por_Secre_tail"/>
    <property type="match status" value="1"/>
</dbReference>
<comment type="caution">
    <text evidence="2">The sequence shown here is derived from an EMBL/GenBank/DDBJ whole genome shotgun (WGS) entry which is preliminary data.</text>
</comment>
<dbReference type="InterPro" id="IPR026444">
    <property type="entry name" value="Secre_tail"/>
</dbReference>
<accession>A0A7C3UZ39</accession>
<name>A0A7C3UZ39_UNCW3</name>
<proteinExistence type="predicted"/>
<evidence type="ECO:0000259" key="1">
    <source>
        <dbReference type="Pfam" id="PF04389"/>
    </source>
</evidence>
<protein>
    <submittedName>
        <fullName evidence="2">M28 family peptidase</fullName>
    </submittedName>
</protein>
<dbReference type="GO" id="GO:0006508">
    <property type="term" value="P:proteolysis"/>
    <property type="evidence" value="ECO:0007669"/>
    <property type="project" value="InterPro"/>
</dbReference>
<gene>
    <name evidence="2" type="ORF">ENX07_05710</name>
</gene>